<dbReference type="GO" id="GO:0046872">
    <property type="term" value="F:metal ion binding"/>
    <property type="evidence" value="ECO:0007669"/>
    <property type="project" value="UniProtKB-KW"/>
</dbReference>
<dbReference type="RefSeq" id="WP_193150972.1">
    <property type="nucleotide sequence ID" value="NZ_CP041235.1"/>
</dbReference>
<dbReference type="GO" id="GO:0046210">
    <property type="term" value="P:nitric oxide catabolic process"/>
    <property type="evidence" value="ECO:0007669"/>
    <property type="project" value="TreeGrafter"/>
</dbReference>
<dbReference type="InterPro" id="IPR000971">
    <property type="entry name" value="Globin"/>
</dbReference>
<dbReference type="GO" id="GO:0071500">
    <property type="term" value="P:cellular response to nitrosative stress"/>
    <property type="evidence" value="ECO:0007669"/>
    <property type="project" value="TreeGrafter"/>
</dbReference>
<keyword evidence="2 5" id="KW-0561">Oxygen transport</keyword>
<keyword evidence="4" id="KW-0408">Iron</keyword>
<dbReference type="GO" id="GO:0020037">
    <property type="term" value="F:heme binding"/>
    <property type="evidence" value="ECO:0007669"/>
    <property type="project" value="InterPro"/>
</dbReference>
<dbReference type="GO" id="GO:0008941">
    <property type="term" value="F:nitric oxide dioxygenase NAD(P)H activity"/>
    <property type="evidence" value="ECO:0007669"/>
    <property type="project" value="TreeGrafter"/>
</dbReference>
<dbReference type="PANTHER" id="PTHR43396:SF3">
    <property type="entry name" value="FLAVOHEMOPROTEIN"/>
    <property type="match status" value="1"/>
</dbReference>
<evidence type="ECO:0000256" key="4">
    <source>
        <dbReference type="ARBA" id="ARBA00023004"/>
    </source>
</evidence>
<evidence type="ECO:0000256" key="3">
    <source>
        <dbReference type="ARBA" id="ARBA00022723"/>
    </source>
</evidence>
<evidence type="ECO:0000256" key="2">
    <source>
        <dbReference type="ARBA" id="ARBA00022621"/>
    </source>
</evidence>
<dbReference type="PROSITE" id="PS01033">
    <property type="entry name" value="GLOBIN"/>
    <property type="match status" value="1"/>
</dbReference>
<keyword evidence="8" id="KW-1185">Reference proteome</keyword>
<keyword evidence="3" id="KW-0479">Metal-binding</keyword>
<dbReference type="EMBL" id="CP041235">
    <property type="protein sequence ID" value="QOP42614.1"/>
    <property type="molecule type" value="Genomic_DNA"/>
</dbReference>
<protein>
    <recommendedName>
        <fullName evidence="6">Globin domain-containing protein</fullName>
    </recommendedName>
</protein>
<dbReference type="Pfam" id="PF00042">
    <property type="entry name" value="Globin"/>
    <property type="match status" value="1"/>
</dbReference>
<feature type="domain" description="Globin" evidence="6">
    <location>
        <begin position="2"/>
        <end position="136"/>
    </location>
</feature>
<dbReference type="PANTHER" id="PTHR43396">
    <property type="entry name" value="FLAVOHEMOPROTEIN"/>
    <property type="match status" value="1"/>
</dbReference>
<sequence>MSLSQETVTAVKKTIPLVGKNAEKITTRMYEILFSKYPETKPLFANAQSDQHKKLAGAIAAFAANIDNLDALSAAVEKMANTHVQTKVKPEHYPMVADALITAMGDVLGDDFTDEYKQAWVEAYTFLANILMQREKELYSQQNS</sequence>
<dbReference type="SUPFAM" id="SSF46458">
    <property type="entry name" value="Globin-like"/>
    <property type="match status" value="1"/>
</dbReference>
<evidence type="ECO:0000313" key="7">
    <source>
        <dbReference type="EMBL" id="QOP42614.1"/>
    </source>
</evidence>
<gene>
    <name evidence="7" type="ORF">FJR45_01030</name>
</gene>
<reference evidence="7 8" key="1">
    <citation type="submission" date="2019-06" db="EMBL/GenBank/DDBJ databases">
        <title>Sulfurimonas gotlandica sp. nov., a chemoautotrophic and psychrotolerant epsilonproteobacterium isolated from a pelagic redoxcline, and an emended description of the genus Sulfurimonas.</title>
        <authorList>
            <person name="Wang S."/>
            <person name="Jiang L."/>
            <person name="Shao Z."/>
        </authorList>
    </citation>
    <scope>NUCLEOTIDE SEQUENCE [LARGE SCALE GENOMIC DNA]</scope>
    <source>
        <strain evidence="7 8">S2-6</strain>
    </source>
</reference>
<dbReference type="InterPro" id="IPR009050">
    <property type="entry name" value="Globin-like_sf"/>
</dbReference>
<evidence type="ECO:0000256" key="5">
    <source>
        <dbReference type="RuleBase" id="RU000356"/>
    </source>
</evidence>
<dbReference type="AlphaFoldDB" id="A0A7M1AYT6"/>
<dbReference type="GO" id="GO:0005344">
    <property type="term" value="F:oxygen carrier activity"/>
    <property type="evidence" value="ECO:0007669"/>
    <property type="project" value="UniProtKB-KW"/>
</dbReference>
<evidence type="ECO:0000256" key="1">
    <source>
        <dbReference type="ARBA" id="ARBA00022617"/>
    </source>
</evidence>
<keyword evidence="5" id="KW-0813">Transport</keyword>
<dbReference type="GO" id="GO:0019825">
    <property type="term" value="F:oxygen binding"/>
    <property type="evidence" value="ECO:0007669"/>
    <property type="project" value="InterPro"/>
</dbReference>
<evidence type="ECO:0000259" key="6">
    <source>
        <dbReference type="PROSITE" id="PS01033"/>
    </source>
</evidence>
<dbReference type="InterPro" id="IPR012292">
    <property type="entry name" value="Globin/Proto"/>
</dbReference>
<organism evidence="7 8">
    <name type="scientific">Sulfurimonas sediminis</name>
    <dbReference type="NCBI Taxonomy" id="2590020"/>
    <lineage>
        <taxon>Bacteria</taxon>
        <taxon>Pseudomonadati</taxon>
        <taxon>Campylobacterota</taxon>
        <taxon>Epsilonproteobacteria</taxon>
        <taxon>Campylobacterales</taxon>
        <taxon>Sulfurimonadaceae</taxon>
        <taxon>Sulfurimonas</taxon>
    </lineage>
</organism>
<evidence type="ECO:0000313" key="8">
    <source>
        <dbReference type="Proteomes" id="UP000593719"/>
    </source>
</evidence>
<accession>A0A7M1AYT6</accession>
<name>A0A7M1AYT6_9BACT</name>
<dbReference type="Gene3D" id="1.10.490.10">
    <property type="entry name" value="Globins"/>
    <property type="match status" value="1"/>
</dbReference>
<comment type="similarity">
    <text evidence="5">Belongs to the globin family.</text>
</comment>
<dbReference type="GO" id="GO:0071949">
    <property type="term" value="F:FAD binding"/>
    <property type="evidence" value="ECO:0007669"/>
    <property type="project" value="TreeGrafter"/>
</dbReference>
<dbReference type="Proteomes" id="UP000593719">
    <property type="component" value="Chromosome"/>
</dbReference>
<proteinExistence type="inferred from homology"/>
<keyword evidence="1 5" id="KW-0349">Heme</keyword>
<dbReference type="KEGG" id="ssei:FJR45_01030"/>